<dbReference type="HOGENOM" id="CLU_3308812_0_0_6"/>
<protein>
    <submittedName>
        <fullName evidence="1">Uncharacterized protein</fullName>
    </submittedName>
</protein>
<dbReference type="KEGG" id="ete:ETEE_1159"/>
<dbReference type="EMBL" id="CP006664">
    <property type="protein sequence ID" value="AIJ07621.1"/>
    <property type="molecule type" value="Genomic_DNA"/>
</dbReference>
<reference evidence="1 2" key="1">
    <citation type="journal article" date="2012" name="PLoS ONE">
        <title>Edwardsiella comparative phylogenomics reveal the new intra/inter-species taxonomic relationships, virulence evolution and niche adaptation mechanisms.</title>
        <authorList>
            <person name="Yang M."/>
            <person name="Lv Y."/>
            <person name="Xiao J."/>
            <person name="Wu H."/>
            <person name="Zheng H."/>
            <person name="Liu Q."/>
            <person name="Zhang Y."/>
            <person name="Wang Q."/>
        </authorList>
    </citation>
    <scope>NUCLEOTIDE SEQUENCE [LARGE SCALE GENOMIC DNA]</scope>
    <source>
        <strain evidence="2">080813</strain>
    </source>
</reference>
<accession>A0A076LHU0</accession>
<sequence length="39" mass="4546">MWLRSETGRSRHEVLRNTLQILNKKARITNIIRGSVGKI</sequence>
<organism evidence="1 2">
    <name type="scientific">Edwardsiella anguillarum ET080813</name>
    <dbReference type="NCBI Taxonomy" id="667120"/>
    <lineage>
        <taxon>Bacteria</taxon>
        <taxon>Pseudomonadati</taxon>
        <taxon>Pseudomonadota</taxon>
        <taxon>Gammaproteobacteria</taxon>
        <taxon>Enterobacterales</taxon>
        <taxon>Hafniaceae</taxon>
        <taxon>Edwardsiella</taxon>
    </lineage>
</organism>
<proteinExistence type="predicted"/>
<evidence type="ECO:0000313" key="1">
    <source>
        <dbReference type="EMBL" id="AIJ07621.1"/>
    </source>
</evidence>
<gene>
    <name evidence="1" type="ORF">ETEE_1159</name>
</gene>
<evidence type="ECO:0000313" key="2">
    <source>
        <dbReference type="Proteomes" id="UP000028681"/>
    </source>
</evidence>
<dbReference type="AlphaFoldDB" id="A0A076LHU0"/>
<dbReference type="Proteomes" id="UP000028681">
    <property type="component" value="Chromosome"/>
</dbReference>
<name>A0A076LHU0_9GAMM</name>